<organism evidence="2 3">
    <name type="scientific">Phialemonium atrogriseum</name>
    <dbReference type="NCBI Taxonomy" id="1093897"/>
    <lineage>
        <taxon>Eukaryota</taxon>
        <taxon>Fungi</taxon>
        <taxon>Dikarya</taxon>
        <taxon>Ascomycota</taxon>
        <taxon>Pezizomycotina</taxon>
        <taxon>Sordariomycetes</taxon>
        <taxon>Sordariomycetidae</taxon>
        <taxon>Cephalothecales</taxon>
        <taxon>Cephalothecaceae</taxon>
        <taxon>Phialemonium</taxon>
    </lineage>
</organism>
<evidence type="ECO:0000313" key="2">
    <source>
        <dbReference type="EMBL" id="KAK1766656.1"/>
    </source>
</evidence>
<gene>
    <name evidence="2" type="ORF">QBC33DRAFT_541679</name>
</gene>
<accession>A0AAJ0C2Y9</accession>
<evidence type="ECO:0008006" key="4">
    <source>
        <dbReference type="Google" id="ProtNLM"/>
    </source>
</evidence>
<evidence type="ECO:0000313" key="3">
    <source>
        <dbReference type="Proteomes" id="UP001244011"/>
    </source>
</evidence>
<feature type="compositionally biased region" description="Polar residues" evidence="1">
    <location>
        <begin position="1"/>
        <end position="12"/>
    </location>
</feature>
<name>A0AAJ0C2Y9_9PEZI</name>
<dbReference type="PANTHER" id="PTHR35179:SF2">
    <property type="entry name" value="START DOMAIN-CONTAINING PROTEIN"/>
    <property type="match status" value="1"/>
</dbReference>
<dbReference type="EMBL" id="MU839011">
    <property type="protein sequence ID" value="KAK1766656.1"/>
    <property type="molecule type" value="Genomic_DNA"/>
</dbReference>
<feature type="compositionally biased region" description="Gly residues" evidence="1">
    <location>
        <begin position="15"/>
        <end position="27"/>
    </location>
</feature>
<dbReference type="AlphaFoldDB" id="A0AAJ0C2Y9"/>
<feature type="region of interest" description="Disordered" evidence="1">
    <location>
        <begin position="1"/>
        <end position="49"/>
    </location>
</feature>
<dbReference type="PANTHER" id="PTHR35179">
    <property type="entry name" value="PROTEIN CBG02620"/>
    <property type="match status" value="1"/>
</dbReference>
<reference evidence="2" key="1">
    <citation type="submission" date="2023-06" db="EMBL/GenBank/DDBJ databases">
        <title>Genome-scale phylogeny and comparative genomics of the fungal order Sordariales.</title>
        <authorList>
            <consortium name="Lawrence Berkeley National Laboratory"/>
            <person name="Hensen N."/>
            <person name="Bonometti L."/>
            <person name="Westerberg I."/>
            <person name="Brannstrom I.O."/>
            <person name="Guillou S."/>
            <person name="Cros-Aarteil S."/>
            <person name="Calhoun S."/>
            <person name="Haridas S."/>
            <person name="Kuo A."/>
            <person name="Mondo S."/>
            <person name="Pangilinan J."/>
            <person name="Riley R."/>
            <person name="Labutti K."/>
            <person name="Andreopoulos B."/>
            <person name="Lipzen A."/>
            <person name="Chen C."/>
            <person name="Yanf M."/>
            <person name="Daum C."/>
            <person name="Ng V."/>
            <person name="Clum A."/>
            <person name="Steindorff A."/>
            <person name="Ohm R."/>
            <person name="Martin F."/>
            <person name="Silar P."/>
            <person name="Natvig D."/>
            <person name="Lalanne C."/>
            <person name="Gautier V."/>
            <person name="Ament-Velasquez S.L."/>
            <person name="Kruys A."/>
            <person name="Hutchinson M.I."/>
            <person name="Powell A.J."/>
            <person name="Barry K."/>
            <person name="Miller A.N."/>
            <person name="Grigoriev I.V."/>
            <person name="Debuchy R."/>
            <person name="Gladieux P."/>
            <person name="Thoren M.H."/>
            <person name="Johannesson H."/>
        </authorList>
    </citation>
    <scope>NUCLEOTIDE SEQUENCE</scope>
    <source>
        <strain evidence="2">8032-3</strain>
    </source>
</reference>
<dbReference type="GeneID" id="85311374"/>
<comment type="caution">
    <text evidence="2">The sequence shown here is derived from an EMBL/GenBank/DDBJ whole genome shotgun (WGS) entry which is preliminary data.</text>
</comment>
<dbReference type="Proteomes" id="UP001244011">
    <property type="component" value="Unassembled WGS sequence"/>
</dbReference>
<sequence>MSYWTQRAQSYQRGRSGGGVGSRPRGGGRWRKDDDVPSTPSPPLGSLISSLRKDDIDDAAEGLAKSAVIRDCRTVASYNWLEKKGSEATVLVPGKPPLWTPLPRSVQLQEDSGTYFRDKNAARFPTHPLEPAVVTCLSEAPKLPAGVDVVACGSTLGNLLRFIRGQDNTFRILVEKVHSTVFFVRRENSPTETIPGVRGYGHSFPDAYTTWEPDVKGSASHQRVIHYSFGGLKFLVRFEADGYVKGALDKRAVGKAVAPSIDDLAGILSDSTVTSQLSSSASAPPSKLQIMPGGSTIDQGLVFDLKTRSIKSQDKDHLGDELPRLWVSQIPNFILAFHTRGLFKKENIQIRDVREDVKKWEEDHNPDLARLAELIHRVIEMVSAAPGGKLELCHRTVGTLEVRKQLPDAGDALSPEVRAKWEEASLDQVAVADDNVLFAWDGAAEVDYTACSATCGYCGQCTC</sequence>
<proteinExistence type="predicted"/>
<evidence type="ECO:0000256" key="1">
    <source>
        <dbReference type="SAM" id="MobiDB-lite"/>
    </source>
</evidence>
<protein>
    <recommendedName>
        <fullName evidence="4">Geranylgeranyl pyrophosphate synthetase</fullName>
    </recommendedName>
</protein>
<keyword evidence="3" id="KW-1185">Reference proteome</keyword>
<dbReference type="RefSeq" id="XP_060282869.1">
    <property type="nucleotide sequence ID" value="XM_060428187.1"/>
</dbReference>